<dbReference type="Proteomes" id="UP000466345">
    <property type="component" value="Unassembled WGS sequence"/>
</dbReference>
<proteinExistence type="predicted"/>
<evidence type="ECO:0000313" key="2">
    <source>
        <dbReference type="Proteomes" id="UP000466345"/>
    </source>
</evidence>
<keyword evidence="2" id="KW-1185">Reference proteome</keyword>
<accession>A0A7K0CKW9</accession>
<comment type="caution">
    <text evidence="1">The sequence shown here is derived from an EMBL/GenBank/DDBJ whole genome shotgun (WGS) entry which is preliminary data.</text>
</comment>
<dbReference type="EMBL" id="WEGJ01000017">
    <property type="protein sequence ID" value="MQY14061.1"/>
    <property type="molecule type" value="Genomic_DNA"/>
</dbReference>
<name>A0A7K0CKW9_9ACTN</name>
<organism evidence="1 2">
    <name type="scientific">Streptomyces smaragdinus</name>
    <dbReference type="NCBI Taxonomy" id="2585196"/>
    <lineage>
        <taxon>Bacteria</taxon>
        <taxon>Bacillati</taxon>
        <taxon>Actinomycetota</taxon>
        <taxon>Actinomycetes</taxon>
        <taxon>Kitasatosporales</taxon>
        <taxon>Streptomycetaceae</taxon>
        <taxon>Streptomyces</taxon>
    </lineage>
</organism>
<gene>
    <name evidence="1" type="ORF">SRB5_42220</name>
</gene>
<evidence type="ECO:0008006" key="3">
    <source>
        <dbReference type="Google" id="ProtNLM"/>
    </source>
</evidence>
<sequence>MSGRARGGERAGGADTMADTGELLEAGAVLPAGTHTGEDADVLTARTYRHPALGGRAVVRLVGETLGEAEDLALDFLSLARESVTAGLGQVRRETLGFPAWALVNDPANGHHALALVKDIERLGRMAKSRAGAAKDGFDQLGERLGRSVPHFLPTYYEQAGRCFLQHENTTYAAAFFGKAREAERVHSLAVDEDRQRAVFLEFAFAGALTVKALKSHVQDLTRRLTPAAAWEQYRRLTVERCNAGLPPYAALPQDARRLIKAAGLDRVTEECALLAALLATPSIGRAPGSFWTAYRATLVVLAEREPAVRRRLLEIVPTGNSDAGRTEEGWLDILAETGAAALLTAPEPDPATDAGAWLHRWAMHLQSGWSGSRRSPATYALVRRMAPRLRAEGRPVDLFQRRYWRIGCDLDLADICLAEGIALAPPPAADQDGRFSLDDWWGGYDEGRQSLEAVGADPRFVPLLRQAVAHGGRYNSSGNRHVHRTAAHPVLRTVLADYLAERADALTGAAGLPGIGSALGEISFAREVAGEVSADAVARVRGHDVTRVLARTLRAGIMDELGWPALDEALGLLGPVDPNAKNNWQTVQEAWPALIVARRHKAVVVGPEGVLLEHDLRLPDTVNDYRQPDFRWAGGELLVRWWEDGKHRGYWSARPAEIFDMTGDPGYVFDRRGLLVSLPLPDGARSFGSRPLHAGDTALPKQHRVIADGQAYWRLRETTTADSWLEYEPATGAVGRASLPPFLAGAVRDGSSLRHADCQLLPLRPGMEGSPLGTDGTVLGHWVRQDGDLLTAGTPDGTTVTMAPDGDTVPVGALRLPGGAAVVLGTDRGRVSLHRDGAAAGEGALGHAMYGHRGETYAAGWEVVPPLSYWHALRPRDEAGSLALRDISDELAGELFGHIEAVAAAFHERPGDPAGHPRLAPIVHLLPPQALRPAEKGMDRGPDRRAAVDAVVARLLPAVTHPALRTGVGAVVGAAVQTRHRMAHFTDPVQPEAKARPADDDMFADHRPENGDDRTVLTACQNVLGVGLGGAWSDQSWSVLRQIRSVGRVFTGEPAAGKPLPAAGELGTLPGGWTSDPLTIPRGATDWPKVLDRLPLFAYCAARHALAADERTGLLLLLDELADSGLTERGGTLRRTVLREGDHRRERTGQVMRHGDRIVVLLAALRTNTQKKETDWLALDLDPSGTFGPVAHFTTLEDRLLGTCPADRLRTATRCIREHGPAPWRPEAVDALAGAPGSGPAQSALLIAGILGTGHTPPSVLADLTGLRSTHLDHGHDRLGALDVEGRSAVLGALLPEDPASLWTEGPDTTAAVAAWTRWFGGLVRLPEDLEISFNGIASPAAAEAVLNPDRTPWLSRTTTQWVDEEGRIRAGDSSAIPASYVFVSAVRSLALLAYELPGGHPLRAPLPGALDALRRRLRDPGLLLDFNLAWSATGGGTVATELRKVHGLPEAGGAGKDGLTPVGEAFVLAPLYREHETTLLRPAALTGPDDPALGLLEGLAGGSGTTPLDALRTVLGDGLERAVATAVPDGYAHDPGLSVPGLVAEAAKEHGLSDDAAVVYLQLLALPDPTDRNCARWTGWKPARLKKARAELAATDLVVGAKRSRAGRSLFLPGGWEALKAPALPLETWKRGHLPADDARVIPAVPVSDLFETAWQRVRDGDVPAFEELTTRATRKGRRR</sequence>
<reference evidence="1 2" key="1">
    <citation type="submission" date="2019-10" db="EMBL/GenBank/DDBJ databases">
        <title>Streptomyces smaragdinus sp. nov. and Streptomyces fabii sp. nov., isolated from the gut of fungus growing-termite Macrotermes natalensis.</title>
        <authorList>
            <person name="Schwitalla J."/>
            <person name="Benndorf R."/>
            <person name="Martin K."/>
            <person name="De Beer W."/>
            <person name="Kaster A.-K."/>
            <person name="Vollmers J."/>
            <person name="Poulsen M."/>
            <person name="Beemelmanns C."/>
        </authorList>
    </citation>
    <scope>NUCLEOTIDE SEQUENCE [LARGE SCALE GENOMIC DNA]</scope>
    <source>
        <strain evidence="1 2">RB5</strain>
    </source>
</reference>
<protein>
    <recommendedName>
        <fullName evidence="3">DNA-binding protein</fullName>
    </recommendedName>
</protein>
<evidence type="ECO:0000313" key="1">
    <source>
        <dbReference type="EMBL" id="MQY14061.1"/>
    </source>
</evidence>